<evidence type="ECO:0008006" key="4">
    <source>
        <dbReference type="Google" id="ProtNLM"/>
    </source>
</evidence>
<protein>
    <recommendedName>
        <fullName evidence="4">Myb-like domain-containing protein</fullName>
    </recommendedName>
</protein>
<dbReference type="EMBL" id="RIBY02000691">
    <property type="protein sequence ID" value="KAH9838834.1"/>
    <property type="molecule type" value="Genomic_DNA"/>
</dbReference>
<organism evidence="2 3">
    <name type="scientific">Teratosphaeria destructans</name>
    <dbReference type="NCBI Taxonomy" id="418781"/>
    <lineage>
        <taxon>Eukaryota</taxon>
        <taxon>Fungi</taxon>
        <taxon>Dikarya</taxon>
        <taxon>Ascomycota</taxon>
        <taxon>Pezizomycotina</taxon>
        <taxon>Dothideomycetes</taxon>
        <taxon>Dothideomycetidae</taxon>
        <taxon>Mycosphaerellales</taxon>
        <taxon>Teratosphaeriaceae</taxon>
        <taxon>Teratosphaeria</taxon>
    </lineage>
</organism>
<reference evidence="2 3" key="2">
    <citation type="journal article" date="2021" name="Curr. Genet.">
        <title>Genetic response to nitrogen starvation in the aggressive Eucalyptus foliar pathogen Teratosphaeria destructans.</title>
        <authorList>
            <person name="Havenga M."/>
            <person name="Wingfield B.D."/>
            <person name="Wingfield M.J."/>
            <person name="Dreyer L.L."/>
            <person name="Roets F."/>
            <person name="Aylward J."/>
        </authorList>
    </citation>
    <scope>NUCLEOTIDE SEQUENCE [LARGE SCALE GENOMIC DNA]</scope>
    <source>
        <strain evidence="2">CMW44962</strain>
    </source>
</reference>
<name>A0A9W7SXM5_9PEZI</name>
<proteinExistence type="predicted"/>
<dbReference type="OrthoDB" id="10499713at2759"/>
<accession>A0A9W7SXM5</accession>
<dbReference type="Proteomes" id="UP001138500">
    <property type="component" value="Unassembled WGS sequence"/>
</dbReference>
<evidence type="ECO:0000313" key="3">
    <source>
        <dbReference type="Proteomes" id="UP001138500"/>
    </source>
</evidence>
<gene>
    <name evidence="2" type="ORF">Tdes44962_MAKER08152</name>
</gene>
<sequence>MRTKRAVLPLRYRYTGKSKYLVPPPYSNMPPAPKWQLSKWYDELTTAEWAAGKKNTDEKKRRRGNEELAIPSKKPRTEESDTTQDSENIALPIDAVDASSSASDEEPPQKDPTCKNSIPNFRSPKWSTAEKLKLFKAAEGKAIVADREEVMASYRAAGGAREFVACKKAYARFTKKGNTVESLEAELALETDGKKEEGGEE</sequence>
<feature type="region of interest" description="Disordered" evidence="1">
    <location>
        <begin position="49"/>
        <end position="122"/>
    </location>
</feature>
<evidence type="ECO:0000256" key="1">
    <source>
        <dbReference type="SAM" id="MobiDB-lite"/>
    </source>
</evidence>
<dbReference type="AlphaFoldDB" id="A0A9W7SXM5"/>
<comment type="caution">
    <text evidence="2">The sequence shown here is derived from an EMBL/GenBank/DDBJ whole genome shotgun (WGS) entry which is preliminary data.</text>
</comment>
<evidence type="ECO:0000313" key="2">
    <source>
        <dbReference type="EMBL" id="KAH9838834.1"/>
    </source>
</evidence>
<keyword evidence="3" id="KW-1185">Reference proteome</keyword>
<reference evidence="2 3" key="1">
    <citation type="journal article" date="2018" name="IMA Fungus">
        <title>IMA Genome-F 10: Nine draft genome sequences of Claviceps purpurea s.lat., including C. arundinis, C. humidiphila, and C. cf. spartinae, pseudomolecules for the pitch canker pathogen Fusarium circinatum, draft genome of Davidsoniella eucalypti, Grosmannia galeiformis, Quambalaria eucalypti, and Teratosphaeria destructans.</title>
        <authorList>
            <person name="Wingfield B.D."/>
            <person name="Liu M."/>
            <person name="Nguyen H.D."/>
            <person name="Lane F.A."/>
            <person name="Morgan S.W."/>
            <person name="De Vos L."/>
            <person name="Wilken P.M."/>
            <person name="Duong T.A."/>
            <person name="Aylward J."/>
            <person name="Coetzee M.P."/>
            <person name="Dadej K."/>
            <person name="De Beer Z.W."/>
            <person name="Findlay W."/>
            <person name="Havenga M."/>
            <person name="Kolarik M."/>
            <person name="Menzies J.G."/>
            <person name="Naidoo K."/>
            <person name="Pochopski O."/>
            <person name="Shoukouhi P."/>
            <person name="Santana Q.C."/>
            <person name="Seifert K.A."/>
            <person name="Soal N."/>
            <person name="Steenkamp E.T."/>
            <person name="Tatham C.T."/>
            <person name="van der Nest M.A."/>
            <person name="Wingfield M.J."/>
        </authorList>
    </citation>
    <scope>NUCLEOTIDE SEQUENCE [LARGE SCALE GENOMIC DNA]</scope>
    <source>
        <strain evidence="2">CMW44962</strain>
    </source>
</reference>